<keyword evidence="1" id="KW-0547">Nucleotide-binding</keyword>
<evidence type="ECO:0000313" key="5">
    <source>
        <dbReference type="EnsemblPlants" id="KRH32938"/>
    </source>
</evidence>
<dbReference type="InParanoid" id="A0A0R0HR03"/>
<dbReference type="PROSITE" id="PS50011">
    <property type="entry name" value="PROTEIN_KINASE_DOM"/>
    <property type="match status" value="1"/>
</dbReference>
<accession>A0A0R0HR03</accession>
<reference evidence="4" key="3">
    <citation type="submission" date="2018-07" db="EMBL/GenBank/DDBJ databases">
        <title>WGS assembly of Glycine max.</title>
        <authorList>
            <person name="Schmutz J."/>
            <person name="Cannon S."/>
            <person name="Schlueter J."/>
            <person name="Ma J."/>
            <person name="Mitros T."/>
            <person name="Nelson W."/>
            <person name="Hyten D."/>
            <person name="Song Q."/>
            <person name="Thelen J."/>
            <person name="Cheng J."/>
            <person name="Xu D."/>
            <person name="Hellsten U."/>
            <person name="May G."/>
            <person name="Yu Y."/>
            <person name="Sakurai T."/>
            <person name="Umezawa T."/>
            <person name="Bhattacharyya M."/>
            <person name="Sandhu D."/>
            <person name="Valliyodan B."/>
            <person name="Lindquist E."/>
            <person name="Peto M."/>
            <person name="Grant D."/>
            <person name="Shu S."/>
            <person name="Goodstein D."/>
            <person name="Barry K."/>
            <person name="Futrell-Griggs M."/>
            <person name="Abernathy B."/>
            <person name="Du J."/>
            <person name="Tian Z."/>
            <person name="Zhu L."/>
            <person name="Gill N."/>
            <person name="Joshi T."/>
            <person name="Libault M."/>
            <person name="Sethuraman A."/>
            <person name="Zhang X."/>
            <person name="Shinozaki K."/>
            <person name="Nguyen H."/>
            <person name="Wing R."/>
            <person name="Cregan P."/>
            <person name="Specht J."/>
            <person name="Grimwood J."/>
            <person name="Rokhsar D."/>
            <person name="Stacey G."/>
            <person name="Shoemaker R."/>
            <person name="Jackson S."/>
        </authorList>
    </citation>
    <scope>NUCLEOTIDE SEQUENCE</scope>
    <source>
        <tissue evidence="4">Callus</tissue>
    </source>
</reference>
<reference evidence="4 5" key="1">
    <citation type="journal article" date="2010" name="Nature">
        <title>Genome sequence of the palaeopolyploid soybean.</title>
        <authorList>
            <person name="Schmutz J."/>
            <person name="Cannon S.B."/>
            <person name="Schlueter J."/>
            <person name="Ma J."/>
            <person name="Mitros T."/>
            <person name="Nelson W."/>
            <person name="Hyten D.L."/>
            <person name="Song Q."/>
            <person name="Thelen J.J."/>
            <person name="Cheng J."/>
            <person name="Xu D."/>
            <person name="Hellsten U."/>
            <person name="May G.D."/>
            <person name="Yu Y."/>
            <person name="Sakurai T."/>
            <person name="Umezawa T."/>
            <person name="Bhattacharyya M.K."/>
            <person name="Sandhu D."/>
            <person name="Valliyodan B."/>
            <person name="Lindquist E."/>
            <person name="Peto M."/>
            <person name="Grant D."/>
            <person name="Shu S."/>
            <person name="Goodstein D."/>
            <person name="Barry K."/>
            <person name="Futrell-Griggs M."/>
            <person name="Abernathy B."/>
            <person name="Du J."/>
            <person name="Tian Z."/>
            <person name="Zhu L."/>
            <person name="Gill N."/>
            <person name="Joshi T."/>
            <person name="Libault M."/>
            <person name="Sethuraman A."/>
            <person name="Zhang X.-C."/>
            <person name="Shinozaki K."/>
            <person name="Nguyen H.T."/>
            <person name="Wing R.A."/>
            <person name="Cregan P."/>
            <person name="Specht J."/>
            <person name="Grimwood J."/>
            <person name="Rokhsar D."/>
            <person name="Stacey G."/>
            <person name="Shoemaker R.C."/>
            <person name="Jackson S.A."/>
        </authorList>
    </citation>
    <scope>NUCLEOTIDE SEQUENCE</scope>
    <source>
        <strain evidence="5">cv. Williams 82</strain>
        <tissue evidence="4">Callus</tissue>
    </source>
</reference>
<dbReference type="PANTHER" id="PTHR27001">
    <property type="entry name" value="OS01G0253100 PROTEIN"/>
    <property type="match status" value="1"/>
</dbReference>
<dbReference type="EMBL" id="CM000843">
    <property type="protein sequence ID" value="KRH32938.1"/>
    <property type="molecule type" value="Genomic_DNA"/>
</dbReference>
<gene>
    <name evidence="4" type="ORF">GLYMA_10G087800</name>
</gene>
<evidence type="ECO:0000313" key="4">
    <source>
        <dbReference type="EMBL" id="KRH32938.1"/>
    </source>
</evidence>
<dbReference type="GO" id="GO:0007165">
    <property type="term" value="P:signal transduction"/>
    <property type="evidence" value="ECO:0000318"/>
    <property type="project" value="GO_Central"/>
</dbReference>
<feature type="domain" description="Protein kinase" evidence="3">
    <location>
        <begin position="1"/>
        <end position="234"/>
    </location>
</feature>
<dbReference type="PaxDb" id="3847-GLYMA10G11081.1"/>
<reference evidence="5" key="2">
    <citation type="submission" date="2018-02" db="UniProtKB">
        <authorList>
            <consortium name="EnsemblPlants"/>
        </authorList>
    </citation>
    <scope>IDENTIFICATION</scope>
    <source>
        <strain evidence="5">Williams 82</strain>
    </source>
</reference>
<evidence type="ECO:0000313" key="6">
    <source>
        <dbReference type="Proteomes" id="UP000008827"/>
    </source>
</evidence>
<dbReference type="GO" id="GO:0005524">
    <property type="term" value="F:ATP binding"/>
    <property type="evidence" value="ECO:0007669"/>
    <property type="project" value="UniProtKB-KW"/>
</dbReference>
<keyword evidence="2" id="KW-0067">ATP-binding</keyword>
<dbReference type="Pfam" id="PF07714">
    <property type="entry name" value="PK_Tyr_Ser-Thr"/>
    <property type="match status" value="1"/>
</dbReference>
<evidence type="ECO:0000256" key="2">
    <source>
        <dbReference type="ARBA" id="ARBA00022840"/>
    </source>
</evidence>
<dbReference type="EnsemblPlants" id="KRH32938">
    <property type="protein sequence ID" value="KRH32938"/>
    <property type="gene ID" value="GLYMA_10G087800"/>
</dbReference>
<organism evidence="4">
    <name type="scientific">Glycine max</name>
    <name type="common">Soybean</name>
    <name type="synonym">Glycine hispida</name>
    <dbReference type="NCBI Taxonomy" id="3847"/>
    <lineage>
        <taxon>Eukaryota</taxon>
        <taxon>Viridiplantae</taxon>
        <taxon>Streptophyta</taxon>
        <taxon>Embryophyta</taxon>
        <taxon>Tracheophyta</taxon>
        <taxon>Spermatophyta</taxon>
        <taxon>Magnoliopsida</taxon>
        <taxon>eudicotyledons</taxon>
        <taxon>Gunneridae</taxon>
        <taxon>Pentapetalae</taxon>
        <taxon>rosids</taxon>
        <taxon>fabids</taxon>
        <taxon>Fabales</taxon>
        <taxon>Fabaceae</taxon>
        <taxon>Papilionoideae</taxon>
        <taxon>50 kb inversion clade</taxon>
        <taxon>NPAAA clade</taxon>
        <taxon>indigoferoid/millettioid clade</taxon>
        <taxon>Phaseoleae</taxon>
        <taxon>Glycine</taxon>
        <taxon>Glycine subgen. Soja</taxon>
    </lineage>
</organism>
<dbReference type="InterPro" id="IPR011009">
    <property type="entry name" value="Kinase-like_dom_sf"/>
</dbReference>
<dbReference type="Gramene" id="KRH32938">
    <property type="protein sequence ID" value="KRH32938"/>
    <property type="gene ID" value="GLYMA_10G087800"/>
</dbReference>
<dbReference type="GO" id="GO:0004672">
    <property type="term" value="F:protein kinase activity"/>
    <property type="evidence" value="ECO:0000318"/>
    <property type="project" value="GO_Central"/>
</dbReference>
<dbReference type="Proteomes" id="UP000008827">
    <property type="component" value="Chromosome 10"/>
</dbReference>
<dbReference type="AlphaFoldDB" id="A0A0R0HR03"/>
<evidence type="ECO:0000256" key="1">
    <source>
        <dbReference type="ARBA" id="ARBA00022741"/>
    </source>
</evidence>
<dbReference type="Gene3D" id="1.10.510.10">
    <property type="entry name" value="Transferase(Phosphotransferase) domain 1"/>
    <property type="match status" value="1"/>
</dbReference>
<dbReference type="GO" id="GO:0005886">
    <property type="term" value="C:plasma membrane"/>
    <property type="evidence" value="ECO:0000318"/>
    <property type="project" value="GO_Central"/>
</dbReference>
<protein>
    <recommendedName>
        <fullName evidence="3">Protein kinase domain-containing protein</fullName>
    </recommendedName>
</protein>
<dbReference type="SUPFAM" id="SSF56112">
    <property type="entry name" value="Protein kinase-like (PK-like)"/>
    <property type="match status" value="1"/>
</dbReference>
<dbReference type="PANTHER" id="PTHR27001:SF721">
    <property type="entry name" value="DUAL-SPECIFICITY KINASE DOMAIN PROTEIN"/>
    <property type="match status" value="1"/>
</dbReference>
<evidence type="ECO:0000259" key="3">
    <source>
        <dbReference type="PROSITE" id="PS50011"/>
    </source>
</evidence>
<dbReference type="InterPro" id="IPR000719">
    <property type="entry name" value="Prot_kinase_dom"/>
</dbReference>
<name>A0A0R0HR03_SOYBN</name>
<keyword evidence="6" id="KW-1185">Reference proteome</keyword>
<sequence>MKVGLEIVISEREHGPTFDGLLERQVKIQLFISARHKNVVILLVLCTNKSQLMIVYEQVCNSSLEQYLTRGSFQSLTWKQRLKVAMGTAKGLKYLHGNNIILGNIKPSNILLTHDFEPRIGDFDFGKVKHGPKKSSKDKSVRNSGYAAPEYVENGKASNKTDVYSFGVVLLELIYYYANECRMSLSAMIGLLPVDQKARPLLGGKKYPKLVDLKIRKNPKERITMNMIFSLMIITK</sequence>
<dbReference type="InterPro" id="IPR001245">
    <property type="entry name" value="Ser-Thr/Tyr_kinase_cat_dom"/>
</dbReference>
<dbReference type="SMR" id="A0A0R0HR03"/>
<proteinExistence type="predicted"/>